<dbReference type="Pfam" id="PF15924">
    <property type="entry name" value="ALG11_N"/>
    <property type="match status" value="1"/>
</dbReference>
<comment type="catalytic activity">
    <reaction evidence="12 14">
        <text>an alpha-D-Man-(1-&gt;3)-[alpha-D-Man-(1-&gt;6)]-beta-D-Man-(1-&gt;4)-beta-D-GlcNAc-(1-&gt;4)-alpha-D-GlcNAc-diphospho-di-trans,poly-cis-dolichol + 2 GDP-alpha-D-mannose = an alpha-D-Man-(1-&gt;2)-alpha-D-Man-(1-&gt;2)-alpha-D-Man-(1-&gt;3)-[alpha-D-Man-(1-&gt;6)]-beta-D-Man-(1-&gt;4)-beta-D-GlcNAc-(1-&gt;4)-alpha-D-GlcNAc-diphospho-di-trans,poly-cis-dolichol + 2 GDP + 2 H(+)</text>
        <dbReference type="Rhea" id="RHEA:29523"/>
        <dbReference type="Rhea" id="RHEA-COMP:19515"/>
        <dbReference type="Rhea" id="RHEA-COMP:19516"/>
        <dbReference type="ChEBI" id="CHEBI:15378"/>
        <dbReference type="ChEBI" id="CHEBI:57527"/>
        <dbReference type="ChEBI" id="CHEBI:58189"/>
        <dbReference type="ChEBI" id="CHEBI:132511"/>
        <dbReference type="ChEBI" id="CHEBI:132515"/>
        <dbReference type="EC" id="2.4.1.131"/>
    </reaction>
    <physiologicalReaction direction="left-to-right" evidence="12 14">
        <dbReference type="Rhea" id="RHEA:29524"/>
    </physiologicalReaction>
</comment>
<comment type="caution">
    <text evidence="17">The sequence shown here is derived from an EMBL/GenBank/DDBJ whole genome shotgun (WGS) entry which is preliminary data.</text>
</comment>
<dbReference type="EMBL" id="NCKV01004292">
    <property type="protein sequence ID" value="RWS24892.1"/>
    <property type="molecule type" value="Genomic_DNA"/>
</dbReference>
<evidence type="ECO:0000256" key="9">
    <source>
        <dbReference type="ARBA" id="ARBA00022824"/>
    </source>
</evidence>
<keyword evidence="6 14" id="KW-0328">Glycosyltransferase</keyword>
<evidence type="ECO:0000313" key="18">
    <source>
        <dbReference type="Proteomes" id="UP000288716"/>
    </source>
</evidence>
<dbReference type="UniPathway" id="UPA00378"/>
<feature type="domain" description="ALG11 mannosyltransferase N-terminal" evidence="16">
    <location>
        <begin position="29"/>
        <end position="235"/>
    </location>
</feature>
<dbReference type="InterPro" id="IPR031814">
    <property type="entry name" value="ALG11_N"/>
</dbReference>
<reference evidence="17 18" key="1">
    <citation type="journal article" date="2018" name="Gigascience">
        <title>Genomes of trombidid mites reveal novel predicted allergens and laterally-transferred genes associated with secondary metabolism.</title>
        <authorList>
            <person name="Dong X."/>
            <person name="Chaisiri K."/>
            <person name="Xia D."/>
            <person name="Armstrong S.D."/>
            <person name="Fang Y."/>
            <person name="Donnelly M.J."/>
            <person name="Kadowaki T."/>
            <person name="McGarry J.W."/>
            <person name="Darby A.C."/>
            <person name="Makepeace B.L."/>
        </authorList>
    </citation>
    <scope>NUCLEOTIDE SEQUENCE [LARGE SCALE GENOMIC DNA]</scope>
    <source>
        <strain evidence="17">UoL-UT</strain>
    </source>
</reference>
<dbReference type="InterPro" id="IPR001296">
    <property type="entry name" value="Glyco_trans_1"/>
</dbReference>
<dbReference type="PANTHER" id="PTHR45919">
    <property type="entry name" value="GDP-MAN:MAN(3)GLCNAC(2)-PP-DOL ALPHA-1,2-MANNOSYLTRANSFERASE"/>
    <property type="match status" value="1"/>
</dbReference>
<organism evidence="17 18">
    <name type="scientific">Leptotrombidium deliense</name>
    <dbReference type="NCBI Taxonomy" id="299467"/>
    <lineage>
        <taxon>Eukaryota</taxon>
        <taxon>Metazoa</taxon>
        <taxon>Ecdysozoa</taxon>
        <taxon>Arthropoda</taxon>
        <taxon>Chelicerata</taxon>
        <taxon>Arachnida</taxon>
        <taxon>Acari</taxon>
        <taxon>Acariformes</taxon>
        <taxon>Trombidiformes</taxon>
        <taxon>Prostigmata</taxon>
        <taxon>Anystina</taxon>
        <taxon>Parasitengona</taxon>
        <taxon>Trombiculoidea</taxon>
        <taxon>Trombiculidae</taxon>
        <taxon>Leptotrombidium</taxon>
    </lineage>
</organism>
<evidence type="ECO:0000313" key="17">
    <source>
        <dbReference type="EMBL" id="RWS24892.1"/>
    </source>
</evidence>
<keyword evidence="9 14" id="KW-0256">Endoplasmic reticulum</keyword>
<dbReference type="CDD" id="cd03806">
    <property type="entry name" value="GT4_ALG11-like"/>
    <property type="match status" value="1"/>
</dbReference>
<dbReference type="AlphaFoldDB" id="A0A443SBJ8"/>
<comment type="similarity">
    <text evidence="3 14">Belongs to the glycosyltransferase group 1 family. Glycosyltransferase 4 subfamily.</text>
</comment>
<dbReference type="Gene3D" id="3.40.50.2000">
    <property type="entry name" value="Glycogen Phosphorylase B"/>
    <property type="match status" value="1"/>
</dbReference>
<keyword evidence="8" id="KW-0812">Transmembrane</keyword>
<gene>
    <name evidence="17" type="ORF">B4U80_05180</name>
</gene>
<evidence type="ECO:0000256" key="10">
    <source>
        <dbReference type="ARBA" id="ARBA00022989"/>
    </source>
</evidence>
<dbReference type="VEuPathDB" id="VectorBase:LDEU007148"/>
<keyword evidence="7 14" id="KW-0808">Transferase</keyword>
<proteinExistence type="inferred from homology"/>
<dbReference type="GO" id="GO:0005789">
    <property type="term" value="C:endoplasmic reticulum membrane"/>
    <property type="evidence" value="ECO:0007669"/>
    <property type="project" value="UniProtKB-SubCell"/>
</dbReference>
<evidence type="ECO:0000259" key="15">
    <source>
        <dbReference type="Pfam" id="PF00534"/>
    </source>
</evidence>
<feature type="domain" description="Glycosyl transferase family 1" evidence="15">
    <location>
        <begin position="258"/>
        <end position="427"/>
    </location>
</feature>
<sequence length="457" mass="52135">MFLLLVYVCPVFLFVYLSLRWKRFRNSTKSIAFFHPYCNAAGGGERVLWLAVSALQDNFKNYEIVIYCGDVNLNTERILQKVEDTFQIVVSNRIKFIHLRTRFLLEAARYPFFTLLFQSLASVVVAFEAIWKFCPDVYIDTTGFSFTHLVFKGLASCKVVCYVHYPTVSSDMLNSVTMCNVSFNNRKFITKSILLTKMKIFYYNVFAILYGFVGRLADVICVNSNWTKEHIITLWKSPSKTFLVFPPCDVNRFQKCAVKDKIDPIIISVAQFRPEKNHSLQLQAFKILSEKLNLLQSERCKLVIIGGCRNNDDEQRVILLKDECRQLGIESKVIFQVNASFNELLKIVESSKIGIHTMYNEHFGISIVELMAAGAIVVANNSGGPKCDIIENGVNGFLALTAEEYADCLFKVINMHETQLEQIRNAARATVKKFSDNEFITSFMDCVSPLINSGNHE</sequence>
<keyword evidence="11" id="KW-0472">Membrane</keyword>
<keyword evidence="18" id="KW-1185">Reference proteome</keyword>
<dbReference type="STRING" id="299467.A0A443SBJ8"/>
<evidence type="ECO:0000256" key="6">
    <source>
        <dbReference type="ARBA" id="ARBA00022676"/>
    </source>
</evidence>
<protein>
    <recommendedName>
        <fullName evidence="5 14">GDP-Man:Man(3)GlcNAc(2)-PP-Dol alpha-1,2-mannosyltransferase</fullName>
        <ecNumber evidence="4 14">2.4.1.131</ecNumber>
    </recommendedName>
</protein>
<dbReference type="InterPro" id="IPR038013">
    <property type="entry name" value="ALG11"/>
</dbReference>
<name>A0A443SBJ8_9ACAR</name>
<evidence type="ECO:0000256" key="5">
    <source>
        <dbReference type="ARBA" id="ARBA00022018"/>
    </source>
</evidence>
<comment type="function">
    <text evidence="13">GDP-Man:Man(3)GlcNAc(2)-PP-Dol alpha-1,2-mannosyltransferase that operates in the biosynthetic pathway of dolichol-linked oligosaccharides, the glycan precursors employed in protein asparagine (N)-glycosylation. The assembly of dolichol-linked oligosaccharides begins on the cytosolic side of the endoplasmic reticulum membrane and finishes in its lumen. The sequential addition of sugars to dolichol pyrophosphate produces dolichol-linked oligosaccharides containing fourteen sugars, including two GlcNAcs, nine mannoses and three glucoses. Once assembled, the oligosaccharide is transferred from the lipid to nascent proteins by oligosaccharyltransferases. Catalyzes, on the cytoplasmic face of the endoplasmic reticulum, the addition of the fourth and fifth mannose residues to the dolichol-linked oligosaccharide chain, to produce Man(5)GlcNAc(2)-PP-dolichol core oligosaccharide. Man(5)GlcNAc(2)-PP-dolichol is a substrate for ALG3, the following enzyme in the biosynthetic pathway.</text>
</comment>
<dbReference type="EC" id="2.4.1.131" evidence="4 14"/>
<dbReference type="PANTHER" id="PTHR45919:SF1">
    <property type="entry name" value="GDP-MAN:MAN(3)GLCNAC(2)-PP-DOL ALPHA-1,2-MANNOSYLTRANSFERASE"/>
    <property type="match status" value="1"/>
</dbReference>
<evidence type="ECO:0000256" key="12">
    <source>
        <dbReference type="ARBA" id="ARBA00045065"/>
    </source>
</evidence>
<comment type="pathway">
    <text evidence="2 14">Protein modification; protein glycosylation.</text>
</comment>
<dbReference type="GO" id="GO:0006487">
    <property type="term" value="P:protein N-linked glycosylation"/>
    <property type="evidence" value="ECO:0007669"/>
    <property type="project" value="TreeGrafter"/>
</dbReference>
<dbReference type="GO" id="GO:0004377">
    <property type="term" value="F:GDP-Man:Man(3)GlcNAc(2)-PP-Dol alpha-1,2-mannosyltransferase activity"/>
    <property type="evidence" value="ECO:0007669"/>
    <property type="project" value="UniProtKB-UniRule"/>
</dbReference>
<evidence type="ECO:0000256" key="11">
    <source>
        <dbReference type="ARBA" id="ARBA00023136"/>
    </source>
</evidence>
<accession>A0A443SBJ8</accession>
<dbReference type="Pfam" id="PF00534">
    <property type="entry name" value="Glycos_transf_1"/>
    <property type="match status" value="1"/>
</dbReference>
<evidence type="ECO:0000259" key="16">
    <source>
        <dbReference type="Pfam" id="PF15924"/>
    </source>
</evidence>
<evidence type="ECO:0000256" key="3">
    <source>
        <dbReference type="ARBA" id="ARBA00009481"/>
    </source>
</evidence>
<dbReference type="SUPFAM" id="SSF53756">
    <property type="entry name" value="UDP-Glycosyltransferase/glycogen phosphorylase"/>
    <property type="match status" value="1"/>
</dbReference>
<evidence type="ECO:0000256" key="1">
    <source>
        <dbReference type="ARBA" id="ARBA00004389"/>
    </source>
</evidence>
<evidence type="ECO:0000256" key="14">
    <source>
        <dbReference type="RuleBase" id="RU367051"/>
    </source>
</evidence>
<dbReference type="OrthoDB" id="2276068at2759"/>
<keyword evidence="10" id="KW-1133">Transmembrane helix</keyword>
<evidence type="ECO:0000256" key="2">
    <source>
        <dbReference type="ARBA" id="ARBA00004922"/>
    </source>
</evidence>
<evidence type="ECO:0000256" key="7">
    <source>
        <dbReference type="ARBA" id="ARBA00022679"/>
    </source>
</evidence>
<evidence type="ECO:0000256" key="8">
    <source>
        <dbReference type="ARBA" id="ARBA00022692"/>
    </source>
</evidence>
<dbReference type="Proteomes" id="UP000288716">
    <property type="component" value="Unassembled WGS sequence"/>
</dbReference>
<evidence type="ECO:0000256" key="13">
    <source>
        <dbReference type="ARBA" id="ARBA00045128"/>
    </source>
</evidence>
<evidence type="ECO:0000256" key="4">
    <source>
        <dbReference type="ARBA" id="ARBA00012645"/>
    </source>
</evidence>
<comment type="subcellular location">
    <subcellularLocation>
        <location evidence="1">Endoplasmic reticulum membrane</location>
        <topology evidence="1">Single-pass membrane protein</topology>
    </subcellularLocation>
</comment>